<dbReference type="Pfam" id="PF10737">
    <property type="entry name" value="GerPC"/>
    <property type="match status" value="1"/>
</dbReference>
<dbReference type="AlphaFoldDB" id="A0A3A9KMX3"/>
<dbReference type="OrthoDB" id="2991331at2"/>
<comment type="caution">
    <text evidence="2">The sequence shown here is derived from an EMBL/GenBank/DDBJ whole genome shotgun (WGS) entry which is preliminary data.</text>
</comment>
<accession>A0A3A9KMX3</accession>
<dbReference type="InterPro" id="IPR019673">
    <property type="entry name" value="Spore_germination_GerPC"/>
</dbReference>
<dbReference type="RefSeq" id="WP_110936096.1">
    <property type="nucleotide sequence ID" value="NZ_KZ614146.1"/>
</dbReference>
<feature type="coiled-coil region" evidence="1">
    <location>
        <begin position="19"/>
        <end position="46"/>
    </location>
</feature>
<name>A0A3A9KMX3_9BACI</name>
<evidence type="ECO:0000256" key="1">
    <source>
        <dbReference type="SAM" id="Coils"/>
    </source>
</evidence>
<dbReference type="Proteomes" id="UP000281498">
    <property type="component" value="Unassembled WGS sequence"/>
</dbReference>
<keyword evidence="3" id="KW-1185">Reference proteome</keyword>
<gene>
    <name evidence="2" type="ORF">CR203_04350</name>
</gene>
<dbReference type="EMBL" id="PDOE01000001">
    <property type="protein sequence ID" value="RKL69265.1"/>
    <property type="molecule type" value="Genomic_DNA"/>
</dbReference>
<sequence length="205" mass="24613">MYNNNPDVIQQIQQLYWHLNSQYERISKLETDNEQLKNEMATLKENHVSRVDRIDYKFDQLKIERLEGTLNIGLSPNHGQGTIDDFSVNQQDLNVPPVKQQNSEFFRTIQEQVHEYLNEESFRDIESIENQYNKPLNNDYREYIVEDIRKQIDSRIEHYLSKTDLNNLTQEESERLKNMTISKVKEDIHNTCVEFVRHLPRKENE</sequence>
<protein>
    <submittedName>
        <fullName evidence="2">Spore gernimation protein</fullName>
    </submittedName>
</protein>
<reference evidence="2 3" key="1">
    <citation type="submission" date="2017-10" db="EMBL/GenBank/DDBJ databases">
        <title>Bacillus sp. nov., a halophilic bacterium isolated from a Keqin Lake.</title>
        <authorList>
            <person name="Wang H."/>
        </authorList>
    </citation>
    <scope>NUCLEOTIDE SEQUENCE [LARGE SCALE GENOMIC DNA]</scope>
    <source>
        <strain evidence="2 3">KCTC 13187</strain>
    </source>
</reference>
<proteinExistence type="predicted"/>
<organism evidence="2 3">
    <name type="scientific">Salipaludibacillus neizhouensis</name>
    <dbReference type="NCBI Taxonomy" id="885475"/>
    <lineage>
        <taxon>Bacteria</taxon>
        <taxon>Bacillati</taxon>
        <taxon>Bacillota</taxon>
        <taxon>Bacilli</taxon>
        <taxon>Bacillales</taxon>
        <taxon>Bacillaceae</taxon>
    </lineage>
</organism>
<evidence type="ECO:0000313" key="2">
    <source>
        <dbReference type="EMBL" id="RKL69265.1"/>
    </source>
</evidence>
<keyword evidence="1" id="KW-0175">Coiled coil</keyword>
<evidence type="ECO:0000313" key="3">
    <source>
        <dbReference type="Proteomes" id="UP000281498"/>
    </source>
</evidence>